<keyword evidence="5 14" id="KW-0732">Signal</keyword>
<dbReference type="CDD" id="cd00054">
    <property type="entry name" value="EGF_CA"/>
    <property type="match status" value="3"/>
</dbReference>
<evidence type="ECO:0000256" key="10">
    <source>
        <dbReference type="ARBA" id="ARBA00023157"/>
    </source>
</evidence>
<reference evidence="17 18" key="1">
    <citation type="journal article" date="2019" name="Genome Biol. Evol.">
        <title>Whole-Genome Sequencing of the Giant Devil Catfish, Bagarius yarrelli.</title>
        <authorList>
            <person name="Jiang W."/>
            <person name="Lv Y."/>
            <person name="Cheng L."/>
            <person name="Yang K."/>
            <person name="Chao B."/>
            <person name="Wang X."/>
            <person name="Li Y."/>
            <person name="Pan X."/>
            <person name="You X."/>
            <person name="Zhang Y."/>
            <person name="Yang J."/>
            <person name="Li J."/>
            <person name="Zhang X."/>
            <person name="Liu S."/>
            <person name="Sun C."/>
            <person name="Yang J."/>
            <person name="Shi Q."/>
        </authorList>
    </citation>
    <scope>NUCLEOTIDE SEQUENCE [LARGE SCALE GENOMIC DNA]</scope>
    <source>
        <strain evidence="17">JWS20170419001</strain>
        <tissue evidence="17">Muscle</tissue>
    </source>
</reference>
<dbReference type="GO" id="GO:0030246">
    <property type="term" value="F:carbohydrate binding"/>
    <property type="evidence" value="ECO:0007669"/>
    <property type="project" value="UniProtKB-KW"/>
</dbReference>
<dbReference type="PROSITE" id="PS50026">
    <property type="entry name" value="EGF_3"/>
    <property type="match status" value="3"/>
</dbReference>
<dbReference type="InterPro" id="IPR049883">
    <property type="entry name" value="NOTCH1_EGF-like"/>
</dbReference>
<dbReference type="InterPro" id="IPR018378">
    <property type="entry name" value="C-type_lectin_CS"/>
</dbReference>
<evidence type="ECO:0000256" key="6">
    <source>
        <dbReference type="ARBA" id="ARBA00022734"/>
    </source>
</evidence>
<evidence type="ECO:0000259" key="16">
    <source>
        <dbReference type="PROSITE" id="PS50041"/>
    </source>
</evidence>
<organism evidence="17 18">
    <name type="scientific">Bagarius yarrelli</name>
    <name type="common">Goonch</name>
    <name type="synonym">Bagrus yarrelli</name>
    <dbReference type="NCBI Taxonomy" id="175774"/>
    <lineage>
        <taxon>Eukaryota</taxon>
        <taxon>Metazoa</taxon>
        <taxon>Chordata</taxon>
        <taxon>Craniata</taxon>
        <taxon>Vertebrata</taxon>
        <taxon>Euteleostomi</taxon>
        <taxon>Actinopterygii</taxon>
        <taxon>Neopterygii</taxon>
        <taxon>Teleostei</taxon>
        <taxon>Ostariophysi</taxon>
        <taxon>Siluriformes</taxon>
        <taxon>Sisoridae</taxon>
        <taxon>Sisorinae</taxon>
        <taxon>Bagarius</taxon>
    </lineage>
</organism>
<dbReference type="InterPro" id="IPR026823">
    <property type="entry name" value="cEGF"/>
</dbReference>
<comment type="subcellular location">
    <subcellularLocation>
        <location evidence="1">Membrane</location>
        <topology evidence="1">Single-pass type I membrane protein</topology>
    </subcellularLocation>
</comment>
<feature type="domain" description="EGF-like" evidence="15">
    <location>
        <begin position="315"/>
        <end position="352"/>
    </location>
</feature>
<dbReference type="OrthoDB" id="10045365at2759"/>
<feature type="domain" description="EGF-like" evidence="15">
    <location>
        <begin position="353"/>
        <end position="391"/>
    </location>
</feature>
<feature type="chain" id="PRO_5021936305" evidence="14">
    <location>
        <begin position="19"/>
        <end position="544"/>
    </location>
</feature>
<feature type="signal peptide" evidence="14">
    <location>
        <begin position="1"/>
        <end position="18"/>
    </location>
</feature>
<comment type="caution">
    <text evidence="17">The sequence shown here is derived from an EMBL/GenBank/DDBJ whole genome shotgun (WGS) entry which is preliminary data.</text>
</comment>
<dbReference type="GO" id="GO:0016020">
    <property type="term" value="C:membrane"/>
    <property type="evidence" value="ECO:0007669"/>
    <property type="project" value="UniProtKB-SubCell"/>
</dbReference>
<feature type="domain" description="EGF-like" evidence="15">
    <location>
        <begin position="392"/>
        <end position="430"/>
    </location>
</feature>
<evidence type="ECO:0000256" key="4">
    <source>
        <dbReference type="ARBA" id="ARBA00022692"/>
    </source>
</evidence>
<dbReference type="InterPro" id="IPR000152">
    <property type="entry name" value="EGF-type_Asp/Asn_hydroxyl_site"/>
</dbReference>
<dbReference type="Pfam" id="PF14670">
    <property type="entry name" value="FXa_inhibition"/>
    <property type="match status" value="1"/>
</dbReference>
<dbReference type="FunFam" id="2.10.25.10:FF:000037">
    <property type="entry name" value="Signal peptide, CUB domain and EGF-like domain-containing 2"/>
    <property type="match status" value="1"/>
</dbReference>
<evidence type="ECO:0000256" key="9">
    <source>
        <dbReference type="ARBA" id="ARBA00023136"/>
    </source>
</evidence>
<dbReference type="PROSITE" id="PS00010">
    <property type="entry name" value="ASX_HYDROXYL"/>
    <property type="match status" value="3"/>
</dbReference>
<feature type="disulfide bond" evidence="12">
    <location>
        <begin position="319"/>
        <end position="329"/>
    </location>
</feature>
<dbReference type="PROSITE" id="PS00615">
    <property type="entry name" value="C_TYPE_LECTIN_1"/>
    <property type="match status" value="1"/>
</dbReference>
<evidence type="ECO:0000256" key="11">
    <source>
        <dbReference type="ARBA" id="ARBA00023180"/>
    </source>
</evidence>
<dbReference type="SMART" id="SM00181">
    <property type="entry name" value="EGF"/>
    <property type="match status" value="5"/>
</dbReference>
<keyword evidence="11" id="KW-0325">Glycoprotein</keyword>
<evidence type="ECO:0000256" key="5">
    <source>
        <dbReference type="ARBA" id="ARBA00022729"/>
    </source>
</evidence>
<dbReference type="Gene3D" id="3.10.100.10">
    <property type="entry name" value="Mannose-Binding Protein A, subunit A"/>
    <property type="match status" value="1"/>
</dbReference>
<keyword evidence="3" id="KW-0597">Phosphoprotein</keyword>
<keyword evidence="2 12" id="KW-0245">EGF-like domain</keyword>
<evidence type="ECO:0000256" key="2">
    <source>
        <dbReference type="ARBA" id="ARBA00022536"/>
    </source>
</evidence>
<dbReference type="Pfam" id="PF07645">
    <property type="entry name" value="EGF_CA"/>
    <property type="match status" value="2"/>
</dbReference>
<dbReference type="PANTHER" id="PTHR14789">
    <property type="entry name" value="CHONDROLECTIN VARIANT CHODLFDELTAE"/>
    <property type="match status" value="1"/>
</dbReference>
<name>A0A556U9B4_BAGYA</name>
<dbReference type="InterPro" id="IPR001881">
    <property type="entry name" value="EGF-like_Ca-bd_dom"/>
</dbReference>
<evidence type="ECO:0000256" key="1">
    <source>
        <dbReference type="ARBA" id="ARBA00004479"/>
    </source>
</evidence>
<dbReference type="PROSITE" id="PS50041">
    <property type="entry name" value="C_TYPE_LECTIN_2"/>
    <property type="match status" value="1"/>
</dbReference>
<evidence type="ECO:0000313" key="18">
    <source>
        <dbReference type="Proteomes" id="UP000319801"/>
    </source>
</evidence>
<evidence type="ECO:0000256" key="14">
    <source>
        <dbReference type="SAM" id="SignalP"/>
    </source>
</evidence>
<dbReference type="SUPFAM" id="SSF57184">
    <property type="entry name" value="Growth factor receptor domain"/>
    <property type="match status" value="2"/>
</dbReference>
<keyword evidence="4 13" id="KW-0812">Transmembrane</keyword>
<dbReference type="InterPro" id="IPR018097">
    <property type="entry name" value="EGF_Ca-bd_CS"/>
</dbReference>
<dbReference type="PROSITE" id="PS01187">
    <property type="entry name" value="EGF_CA"/>
    <property type="match status" value="2"/>
</dbReference>
<evidence type="ECO:0000256" key="12">
    <source>
        <dbReference type="PROSITE-ProRule" id="PRU00076"/>
    </source>
</evidence>
<evidence type="ECO:0000313" key="17">
    <source>
        <dbReference type="EMBL" id="TSO25238.1"/>
    </source>
</evidence>
<evidence type="ECO:0000256" key="8">
    <source>
        <dbReference type="ARBA" id="ARBA00022989"/>
    </source>
</evidence>
<accession>A0A556U9B4</accession>
<dbReference type="InterPro" id="IPR016186">
    <property type="entry name" value="C-type_lectin-like/link_sf"/>
</dbReference>
<keyword evidence="18" id="KW-1185">Reference proteome</keyword>
<comment type="caution">
    <text evidence="12">Lacks conserved residue(s) required for the propagation of feature annotation.</text>
</comment>
<keyword evidence="17" id="KW-0675">Receptor</keyword>
<keyword evidence="9 13" id="KW-0472">Membrane</keyword>
<gene>
    <name evidence="17" type="ORF">Baya_8861</name>
</gene>
<dbReference type="SMART" id="SM00179">
    <property type="entry name" value="EGF_CA"/>
    <property type="match status" value="4"/>
</dbReference>
<keyword evidence="7" id="KW-0677">Repeat</keyword>
<dbReference type="SUPFAM" id="SSF56436">
    <property type="entry name" value="C-type lectin-like"/>
    <property type="match status" value="1"/>
</dbReference>
<evidence type="ECO:0000256" key="3">
    <source>
        <dbReference type="ARBA" id="ARBA00022553"/>
    </source>
</evidence>
<dbReference type="FunFam" id="2.10.25.10:FF:000005">
    <property type="entry name" value="Fibrillin 2"/>
    <property type="match status" value="1"/>
</dbReference>
<dbReference type="EMBL" id="VCAZ01000065">
    <property type="protein sequence ID" value="TSO25238.1"/>
    <property type="molecule type" value="Genomic_DNA"/>
</dbReference>
<dbReference type="PROSITE" id="PS01186">
    <property type="entry name" value="EGF_2"/>
    <property type="match status" value="3"/>
</dbReference>
<dbReference type="SMART" id="SM00034">
    <property type="entry name" value="CLECT"/>
    <property type="match status" value="1"/>
</dbReference>
<dbReference type="Proteomes" id="UP000319801">
    <property type="component" value="Unassembled WGS sequence"/>
</dbReference>
<dbReference type="PANTHER" id="PTHR14789:SF8">
    <property type="entry name" value="C-TYPE LECTIN DOMAIN FAMILY 14 MEMBER A PRECURSOR-RELATED"/>
    <property type="match status" value="1"/>
</dbReference>
<feature type="transmembrane region" description="Helical" evidence="13">
    <location>
        <begin position="478"/>
        <end position="505"/>
    </location>
</feature>
<evidence type="ECO:0000256" key="7">
    <source>
        <dbReference type="ARBA" id="ARBA00022737"/>
    </source>
</evidence>
<dbReference type="AlphaFoldDB" id="A0A556U9B4"/>
<dbReference type="Pfam" id="PF12662">
    <property type="entry name" value="cEGF"/>
    <property type="match status" value="1"/>
</dbReference>
<dbReference type="InterPro" id="IPR000742">
    <property type="entry name" value="EGF"/>
</dbReference>
<keyword evidence="6" id="KW-0430">Lectin</keyword>
<dbReference type="InterPro" id="IPR051505">
    <property type="entry name" value="C-type_lectin_domain"/>
</dbReference>
<dbReference type="GO" id="GO:0005509">
    <property type="term" value="F:calcium ion binding"/>
    <property type="evidence" value="ECO:0007669"/>
    <property type="project" value="InterPro"/>
</dbReference>
<dbReference type="InterPro" id="IPR016187">
    <property type="entry name" value="CTDL_fold"/>
</dbReference>
<proteinExistence type="predicted"/>
<protein>
    <submittedName>
        <fullName evidence="17">Complement component C1q receptor</fullName>
    </submittedName>
</protein>
<dbReference type="Gene3D" id="2.10.25.10">
    <property type="entry name" value="Laminin"/>
    <property type="match status" value="5"/>
</dbReference>
<dbReference type="InterPro" id="IPR001304">
    <property type="entry name" value="C-type_lectin-like"/>
</dbReference>
<evidence type="ECO:0000259" key="15">
    <source>
        <dbReference type="PROSITE" id="PS50026"/>
    </source>
</evidence>
<sequence>MLWTLIALLCALLAAERATCTTSKCTANACFTLHTEKVEFQKANANCYENGGYLISIRDNNDLEVVKSLLALAGKLSVREKVWIGLKLPKGSCVKSDEQLHGFRWISGAPDSSYTNWRKEPKSTCTEERCVSISTSTEDLEWIDGSCKTHALYMCVYYFRGMCKPLLFAGPGEVSYTIPFLKVPVKQHSGLDMLPHATFAEISCVYDSDMNTRSVCKEIGPHFVWEKPGPFCASSQRVCENRNGGCDQLCFEDNAGVRCECKEDYYLGDDKVTCFLKDACSNSPCDHKCTSKPTGFECTCLEGFELTEDNVSCKDVDECTRDICNGHTCHNKHGGYECECKKGYKDVDGLCEDIDECAESVCAHHAKCLNSEGSFSCYCSPGFRKHKEQCVDIDECLTRPCEGICSNTDGSYTCSCSPGLILAENGIGCVPDQERENNFETLFTTRFDQPEKTTVTPRLGTNTTAETHQSVRKDGSVFGSWVLVYALSSVIPFLLLITLTAVIAVHRWNRLRKDAKKKSVTADSYCWVTSGYTNHLETQRDRIY</sequence>
<feature type="domain" description="C-type lectin" evidence="16">
    <location>
        <begin position="26"/>
        <end position="156"/>
    </location>
</feature>
<keyword evidence="8 13" id="KW-1133">Transmembrane helix</keyword>
<dbReference type="InterPro" id="IPR009030">
    <property type="entry name" value="Growth_fac_rcpt_cys_sf"/>
</dbReference>
<evidence type="ECO:0000256" key="13">
    <source>
        <dbReference type="SAM" id="Phobius"/>
    </source>
</evidence>
<keyword evidence="10 12" id="KW-1015">Disulfide bond</keyword>